<comment type="function">
    <text evidence="5">Catalyzes the oxidative deamination of primary and some secondary amines such as neurotransmitters, and exogenous amines including the tertiary amine, neurotoxin 1-methyl-4-phenyl-1,2,3,6-tetrahydropyridine (MPTP), with concomitant reduction of oxygen to hydrogen peroxide and participates in the metabolism of neuroactive and vasoactive amines in the central nervous system and peripheral tissues. Preferentially degrades benzylamine and phenylethylamine.</text>
</comment>
<dbReference type="GO" id="GO:0050660">
    <property type="term" value="F:flavin adenine dinucleotide binding"/>
    <property type="evidence" value="ECO:0007669"/>
    <property type="project" value="TreeGrafter"/>
</dbReference>
<keyword evidence="10" id="KW-0472">Membrane</keyword>
<feature type="binding site" evidence="9">
    <location>
        <begin position="100"/>
        <end position="101"/>
    </location>
    <ligand>
        <name>FAD</name>
        <dbReference type="ChEBI" id="CHEBI:57692"/>
    </ligand>
</feature>
<dbReference type="GO" id="GO:0008131">
    <property type="term" value="F:primary methylamine oxidase activity"/>
    <property type="evidence" value="ECO:0007669"/>
    <property type="project" value="TreeGrafter"/>
</dbReference>
<comment type="catalytic activity">
    <reaction evidence="8">
        <text>N-acetylputrescine + O2 + H2O = 4-acetamidobutanal + H2O2 + NH4(+)</text>
        <dbReference type="Rhea" id="RHEA:70283"/>
        <dbReference type="ChEBI" id="CHEBI:7386"/>
        <dbReference type="ChEBI" id="CHEBI:15377"/>
        <dbReference type="ChEBI" id="CHEBI:15379"/>
        <dbReference type="ChEBI" id="CHEBI:16240"/>
        <dbReference type="ChEBI" id="CHEBI:28938"/>
        <dbReference type="ChEBI" id="CHEBI:58263"/>
    </reaction>
    <physiologicalReaction direction="left-to-right" evidence="8">
        <dbReference type="Rhea" id="RHEA:70284"/>
    </physiologicalReaction>
</comment>
<evidence type="ECO:0000313" key="13">
    <source>
        <dbReference type="EMBL" id="MDE48297.1"/>
    </source>
</evidence>
<dbReference type="AlphaFoldDB" id="A0A6G1SDQ5"/>
<evidence type="ECO:0000256" key="10">
    <source>
        <dbReference type="RuleBase" id="RU362067"/>
    </source>
</evidence>
<dbReference type="Gene3D" id="1.10.405.10">
    <property type="entry name" value="Guanine Nucleotide Dissociation Inhibitor, domain 1"/>
    <property type="match status" value="1"/>
</dbReference>
<gene>
    <name evidence="13" type="primary">mao</name>
    <name evidence="13" type="ORF">g.184</name>
</gene>
<dbReference type="GO" id="GO:0005741">
    <property type="term" value="C:mitochondrial outer membrane"/>
    <property type="evidence" value="ECO:0007669"/>
    <property type="project" value="UniProtKB-SubCell"/>
</dbReference>
<comment type="catalytic activity">
    <reaction evidence="7">
        <text>benzylamine + O2 + H2O = benzaldehyde + H2O2 + NH4(+)</text>
        <dbReference type="Rhea" id="RHEA:59424"/>
        <dbReference type="ChEBI" id="CHEBI:15377"/>
        <dbReference type="ChEBI" id="CHEBI:15379"/>
        <dbReference type="ChEBI" id="CHEBI:16240"/>
        <dbReference type="ChEBI" id="CHEBI:17169"/>
        <dbReference type="ChEBI" id="CHEBI:28938"/>
        <dbReference type="ChEBI" id="CHEBI:225238"/>
    </reaction>
    <physiologicalReaction direction="left-to-right" evidence="7">
        <dbReference type="Rhea" id="RHEA:59425"/>
    </physiologicalReaction>
</comment>
<keyword evidence="10" id="KW-0285">Flavoprotein</keyword>
<dbReference type="Gene3D" id="3.50.50.60">
    <property type="entry name" value="FAD/NAD(P)-binding domain"/>
    <property type="match status" value="1"/>
</dbReference>
<feature type="binding site" evidence="9">
    <location>
        <position position="528"/>
    </location>
    <ligand>
        <name>FAD</name>
        <dbReference type="ChEBI" id="CHEBI:57692"/>
    </ligand>
</feature>
<evidence type="ECO:0000256" key="8">
    <source>
        <dbReference type="ARBA" id="ARBA00049430"/>
    </source>
</evidence>
<dbReference type="Pfam" id="PF01593">
    <property type="entry name" value="Amino_oxidase"/>
    <property type="match status" value="1"/>
</dbReference>
<feature type="compositionally biased region" description="Polar residues" evidence="11">
    <location>
        <begin position="30"/>
        <end position="39"/>
    </location>
</feature>
<feature type="transmembrane region" description="Helical" evidence="10">
    <location>
        <begin position="593"/>
        <end position="611"/>
    </location>
</feature>
<reference evidence="13" key="1">
    <citation type="submission" date="2018-10" db="EMBL/GenBank/DDBJ databases">
        <title>Transcriptome assembly of Aceria tosichella (Wheat curl mite) Type 2.</title>
        <authorList>
            <person name="Scully E.D."/>
            <person name="Geib S.M."/>
            <person name="Palmer N.A."/>
            <person name="Gupta A.K."/>
            <person name="Sarath G."/>
            <person name="Tatineni S."/>
        </authorList>
    </citation>
    <scope>NUCLEOTIDE SEQUENCE</scope>
    <source>
        <strain evidence="13">LincolnNE</strain>
    </source>
</reference>
<evidence type="ECO:0000256" key="9">
    <source>
        <dbReference type="PIRSR" id="PIRSR601613-1"/>
    </source>
</evidence>
<proteinExistence type="inferred from homology"/>
<feature type="binding site" evidence="9">
    <location>
        <position position="332"/>
    </location>
    <ligand>
        <name>FAD</name>
        <dbReference type="ChEBI" id="CHEBI:57692"/>
    </ligand>
</feature>
<dbReference type="PANTHER" id="PTHR43563">
    <property type="entry name" value="AMINE OXIDASE"/>
    <property type="match status" value="1"/>
</dbReference>
<feature type="compositionally biased region" description="Polar residues" evidence="11">
    <location>
        <begin position="173"/>
        <end position="185"/>
    </location>
</feature>
<feature type="binding site" evidence="9">
    <location>
        <position position="81"/>
    </location>
    <ligand>
        <name>FAD</name>
        <dbReference type="ChEBI" id="CHEBI:57692"/>
    </ligand>
</feature>
<evidence type="ECO:0000256" key="3">
    <source>
        <dbReference type="ARBA" id="ARBA00005995"/>
    </source>
</evidence>
<keyword evidence="10" id="KW-0274">FAD</keyword>
<dbReference type="GO" id="GO:0097621">
    <property type="term" value="F:monoamine oxidase activity"/>
    <property type="evidence" value="ECO:0007669"/>
    <property type="project" value="UniProtKB-EC"/>
</dbReference>
<comment type="cofactor">
    <cofactor evidence="1 10">
        <name>FAD</name>
        <dbReference type="ChEBI" id="CHEBI:57692"/>
    </cofactor>
</comment>
<evidence type="ECO:0000256" key="2">
    <source>
        <dbReference type="ARBA" id="ARBA00004362"/>
    </source>
</evidence>
<keyword evidence="10" id="KW-0812">Transmembrane</keyword>
<evidence type="ECO:0000256" key="1">
    <source>
        <dbReference type="ARBA" id="ARBA00001974"/>
    </source>
</evidence>
<comment type="catalytic activity">
    <reaction evidence="6">
        <text>a secondary aliphatic amine + O2 + H2O = a primary amine + an aldehyde + H2O2</text>
        <dbReference type="Rhea" id="RHEA:26414"/>
        <dbReference type="ChEBI" id="CHEBI:15377"/>
        <dbReference type="ChEBI" id="CHEBI:15379"/>
        <dbReference type="ChEBI" id="CHEBI:16240"/>
        <dbReference type="ChEBI" id="CHEBI:17478"/>
        <dbReference type="ChEBI" id="CHEBI:58855"/>
        <dbReference type="ChEBI" id="CHEBI:65296"/>
        <dbReference type="EC" id="1.4.3.4"/>
    </reaction>
</comment>
<evidence type="ECO:0000256" key="4">
    <source>
        <dbReference type="ARBA" id="ARBA00023002"/>
    </source>
</evidence>
<feature type="region of interest" description="Disordered" evidence="11">
    <location>
        <begin position="27"/>
        <end position="53"/>
    </location>
</feature>
<dbReference type="InterPro" id="IPR001613">
    <property type="entry name" value="Flavin_amine_oxidase"/>
</dbReference>
<dbReference type="PANTHER" id="PTHR43563:SF1">
    <property type="entry name" value="AMINE OXIDASE [FLAVIN-CONTAINING] B"/>
    <property type="match status" value="1"/>
</dbReference>
<dbReference type="InterPro" id="IPR002937">
    <property type="entry name" value="Amino_oxidase"/>
</dbReference>
<dbReference type="SUPFAM" id="SSF51905">
    <property type="entry name" value="FAD/NAD(P)-binding domain"/>
    <property type="match status" value="1"/>
</dbReference>
<dbReference type="EMBL" id="GGYP01003526">
    <property type="protein sequence ID" value="MDE48297.1"/>
    <property type="molecule type" value="Transcribed_RNA"/>
</dbReference>
<dbReference type="Gene3D" id="3.90.660.10">
    <property type="match status" value="1"/>
</dbReference>
<keyword evidence="10" id="KW-1133">Transmembrane helix</keyword>
<dbReference type="InterPro" id="IPR036188">
    <property type="entry name" value="FAD/NAD-bd_sf"/>
</dbReference>
<evidence type="ECO:0000256" key="6">
    <source>
        <dbReference type="ARBA" id="ARBA00048448"/>
    </source>
</evidence>
<accession>A0A6G1SDQ5</accession>
<name>A0A6G1SDQ5_9ACAR</name>
<dbReference type="EC" id="1.4.3.-" evidence="10"/>
<comment type="subcellular location">
    <subcellularLocation>
        <location evidence="2">Mitochondrion outer membrane</location>
        <topology evidence="2">Single-pass type IV membrane protein</topology>
        <orientation evidence="2">Cytoplasmic side</orientation>
    </subcellularLocation>
</comment>
<dbReference type="SUPFAM" id="SSF54373">
    <property type="entry name" value="FAD-linked reductases, C-terminal domain"/>
    <property type="match status" value="1"/>
</dbReference>
<dbReference type="PRINTS" id="PR00757">
    <property type="entry name" value="AMINEOXDASEF"/>
</dbReference>
<feature type="binding site" evidence="9">
    <location>
        <position position="444"/>
    </location>
    <ligand>
        <name>substrate</name>
    </ligand>
</feature>
<evidence type="ECO:0000259" key="12">
    <source>
        <dbReference type="Pfam" id="PF01593"/>
    </source>
</evidence>
<evidence type="ECO:0000256" key="11">
    <source>
        <dbReference type="SAM" id="MobiDB-lite"/>
    </source>
</evidence>
<keyword evidence="4 10" id="KW-0560">Oxidoreductase</keyword>
<evidence type="ECO:0000256" key="5">
    <source>
        <dbReference type="ARBA" id="ARBA00045409"/>
    </source>
</evidence>
<dbReference type="InterPro" id="IPR050703">
    <property type="entry name" value="Flavin_MAO"/>
</dbReference>
<feature type="region of interest" description="Disordered" evidence="11">
    <location>
        <begin position="173"/>
        <end position="194"/>
    </location>
</feature>
<protein>
    <recommendedName>
        <fullName evidence="10">Amine oxidase</fullName>
        <ecNumber evidence="10">1.4.3.-</ecNumber>
    </recommendedName>
</protein>
<organism evidence="13">
    <name type="scientific">Aceria tosichella</name>
    <name type="common">wheat curl mite</name>
    <dbReference type="NCBI Taxonomy" id="561515"/>
    <lineage>
        <taxon>Eukaryota</taxon>
        <taxon>Metazoa</taxon>
        <taxon>Ecdysozoa</taxon>
        <taxon>Arthropoda</taxon>
        <taxon>Chelicerata</taxon>
        <taxon>Arachnida</taxon>
        <taxon>Acari</taxon>
        <taxon>Acariformes</taxon>
        <taxon>Trombidiformes</taxon>
        <taxon>Prostigmata</taxon>
        <taxon>Eupodina</taxon>
        <taxon>Eriophyoidea</taxon>
        <taxon>Eriophyidae</taxon>
        <taxon>Eriophyinae</taxon>
        <taxon>Aceriini</taxon>
        <taxon>Aceria</taxon>
    </lineage>
</organism>
<evidence type="ECO:0000256" key="7">
    <source>
        <dbReference type="ARBA" id="ARBA00049354"/>
    </source>
</evidence>
<comment type="similarity">
    <text evidence="3 10">Belongs to the flavin monoamine oxidase family.</text>
</comment>
<sequence>MNKKEYKKKVAELFSFKSPKVEKYKKLTHSDNTSLGKQDQVNDDKGEKEDDIMASTAPKSTSDIVQFGKKRDVIIIGAGLSGLSAAKELLAHGLDVLVLEARGRVGGRTFTELKEINNQKSGEGTKKLWVDLGGSYVGPTQDSVLNLIDELKLETYLVEDTTDIGYLRANKTSTMKNRPSKSQNNIERRSRMDPVSTTPPFGSFFHWLDYVNMVRLIDSYGDEIPKDKPWEAPRAKEWDAKTFKQFVDENTWTQRVRTFFNNIIPEIEVTCDPNEISMLWFLWYVSQCGGYGRSISTTNGGQERKIKGGTQQLSEGLQEAVGRQRVLLNKPVHLIDQTKGPFVVVTTIDGSQFKADYVICAISPHLLLKIHHQPALPAVKNLLAQRSPMGQVFKVILYYERQFWKEHNYSGCFMIDSADRAAQPVVLSLDETKPDGSFPAIVGFVPGTSWYAMKDKTDAEVARIVARSYADATKLEEFMDYIRVERFDWTNEQYSGGCYTSSHTINTLTKYGRYLRDPFGRIYYAGTETAIKWSGYMDGAISAGKRAARQVLHVTGNLEEDEVWRKEPESATVPPTPFVYPSSFKYAPSLGSIIKFGSGVLLIAMAGLIVHKHPACWANRRW</sequence>
<feature type="domain" description="Amine oxidase" evidence="12">
    <location>
        <begin position="80"/>
        <end position="552"/>
    </location>
</feature>